<dbReference type="Gene3D" id="3.40.50.300">
    <property type="entry name" value="P-loop containing nucleotide triphosphate hydrolases"/>
    <property type="match status" value="1"/>
</dbReference>
<dbReference type="OrthoDB" id="9814088at2"/>
<evidence type="ECO:0000256" key="4">
    <source>
        <dbReference type="ARBA" id="ARBA00022840"/>
    </source>
</evidence>
<dbReference type="EMBL" id="QYYD01000005">
    <property type="protein sequence ID" value="RJF76303.1"/>
    <property type="molecule type" value="Genomic_DNA"/>
</dbReference>
<dbReference type="SMART" id="SM00490">
    <property type="entry name" value="HELICc"/>
    <property type="match status" value="1"/>
</dbReference>
<comment type="caution">
    <text evidence="7">The sequence shown here is derived from an EMBL/GenBank/DDBJ whole genome shotgun (WGS) entry which is preliminary data.</text>
</comment>
<evidence type="ECO:0000259" key="6">
    <source>
        <dbReference type="PROSITE" id="PS51194"/>
    </source>
</evidence>
<dbReference type="GO" id="GO:0016787">
    <property type="term" value="F:hydrolase activity"/>
    <property type="evidence" value="ECO:0007669"/>
    <property type="project" value="UniProtKB-KW"/>
</dbReference>
<evidence type="ECO:0000256" key="1">
    <source>
        <dbReference type="ARBA" id="ARBA00022741"/>
    </source>
</evidence>
<dbReference type="PANTHER" id="PTHR10799">
    <property type="entry name" value="SNF2/RAD54 HELICASE FAMILY"/>
    <property type="match status" value="1"/>
</dbReference>
<dbReference type="CDD" id="cd18011">
    <property type="entry name" value="DEXDc_RapA"/>
    <property type="match status" value="1"/>
</dbReference>
<evidence type="ECO:0000259" key="5">
    <source>
        <dbReference type="PROSITE" id="PS51192"/>
    </source>
</evidence>
<proteinExistence type="predicted"/>
<dbReference type="SUPFAM" id="SSF52540">
    <property type="entry name" value="P-loop containing nucleoside triphosphate hydrolases"/>
    <property type="match status" value="2"/>
</dbReference>
<gene>
    <name evidence="7" type="ORF">D4Q52_06725</name>
</gene>
<accession>A0A418VJK4</accession>
<dbReference type="GO" id="GO:0004386">
    <property type="term" value="F:helicase activity"/>
    <property type="evidence" value="ECO:0007669"/>
    <property type="project" value="UniProtKB-KW"/>
</dbReference>
<dbReference type="InterPro" id="IPR027417">
    <property type="entry name" value="P-loop_NTPase"/>
</dbReference>
<dbReference type="AlphaFoldDB" id="A0A418VJK4"/>
<dbReference type="PROSITE" id="PS51194">
    <property type="entry name" value="HELICASE_CTER"/>
    <property type="match status" value="1"/>
</dbReference>
<dbReference type="Pfam" id="PF00271">
    <property type="entry name" value="Helicase_C"/>
    <property type="match status" value="1"/>
</dbReference>
<dbReference type="Pfam" id="PF00176">
    <property type="entry name" value="SNF2-rel_dom"/>
    <property type="match status" value="1"/>
</dbReference>
<feature type="domain" description="Helicase C-terminal" evidence="6">
    <location>
        <begin position="460"/>
        <end position="625"/>
    </location>
</feature>
<sequence length="939" mass="104611">MRAGEWWHCIDHDEPCRVVDTDALWGQPTCLVWLPRRGAAVRVLQKQLAPLKSGESHLLDRLSYVSAAARIADSLERDALVAPLEGTVIPLPHQLLALQRAISGDRIRYLLADEVGLGKTIEAGMILRELKIRGLVRRILVVAPAGLVLQWQSEMESHFNEDFRLILPSSLSALRQAGAIDEGENVWRMHNQVICPLDSVKPIDSRRGWSQEQLARYNRERFEDLISAGWDMIIIDEAHRIGGSTEQVARFKLGDALSQAAPYLLLLSATPHQGKSDAFRRLIGFLDADALPGDDAISREAVAPFVIRTEKRRAIDADGNPLFKPRFTQLVPIEWGTAHAEQRTLYDAVTEYVRDGYNRAKKEKQTAVGFLMILVQRLITSSTAAIRTSLERRLTVLDLPQAQLSLFPEDVGEEWSSLDGQQQLDTILKTRLKGLKDERKEVELLLSAARRCEAGGPDVKAEALLERIQQQQREENDPTLKVLIFTEFVPTQLMLADFLDHRGFTVVSLNGAMDLKERRQAQRRFAADAQIMISTDAGGEGLNLQFCHVIVNYDLPWNPMRIEQRIGRVDRIGQKHIVRALNFALEGTVELRVRDVLEEKLARILEEFGVDKLADVLDSEEGGVPFEELFAQAIVAPEEAERRASALADEIRLRAEEARAGSSLLSPTERLDPSAAQKIASHQMPYWTERLTLGYLRSQQVAGASVKPAAIGHYLRWPDGQTSLSAVFSRDDAERPGTNLISLEDERVRGLIANLPIFAPGQPIPAIVIPGVSDKTNGFWSLWRISLHTSGGREQRFLAIFVAEDGRVFAPTARTIWERLIELPNGLSHAGEEIAGSNATDAFDASRSAAEAQGAAVFEDLAAAHQMSIVRERKKGMHAFSSRRRAIERLGLPQVRAHRLRLLNDEEQAWSRDLAKRETALPDLAAVLVIRVTPIGAGA</sequence>
<dbReference type="GO" id="GO:0005524">
    <property type="term" value="F:ATP binding"/>
    <property type="evidence" value="ECO:0007669"/>
    <property type="project" value="UniProtKB-KW"/>
</dbReference>
<dbReference type="InterPro" id="IPR049730">
    <property type="entry name" value="SNF2/RAD54-like_C"/>
</dbReference>
<dbReference type="InterPro" id="IPR057342">
    <property type="entry name" value="DEXDc_RapA"/>
</dbReference>
<dbReference type="Proteomes" id="UP000285523">
    <property type="component" value="Unassembled WGS sequence"/>
</dbReference>
<dbReference type="Gene3D" id="3.40.50.10810">
    <property type="entry name" value="Tandem AAA-ATPase domain"/>
    <property type="match status" value="1"/>
</dbReference>
<evidence type="ECO:0000313" key="7">
    <source>
        <dbReference type="EMBL" id="RJF76303.1"/>
    </source>
</evidence>
<keyword evidence="1" id="KW-0547">Nucleotide-binding</keyword>
<protein>
    <submittedName>
        <fullName evidence="7">Helicase</fullName>
    </submittedName>
</protein>
<keyword evidence="2" id="KW-0378">Hydrolase</keyword>
<evidence type="ECO:0000256" key="3">
    <source>
        <dbReference type="ARBA" id="ARBA00022806"/>
    </source>
</evidence>
<dbReference type="InterPro" id="IPR001650">
    <property type="entry name" value="Helicase_C-like"/>
</dbReference>
<reference evidence="7 8" key="1">
    <citation type="submission" date="2018-09" db="EMBL/GenBank/DDBJ databases">
        <title>Draft genome sequence of Rhodopseudomonas palustris 2.1.18.</title>
        <authorList>
            <person name="Robertson S.L."/>
            <person name="Meyer T.E."/>
            <person name="Kyndt J.A."/>
        </authorList>
    </citation>
    <scope>NUCLEOTIDE SEQUENCE [LARGE SCALE GENOMIC DNA]</scope>
    <source>
        <strain evidence="7 8">2.1.18</strain>
    </source>
</reference>
<keyword evidence="3 7" id="KW-0347">Helicase</keyword>
<keyword evidence="4" id="KW-0067">ATP-binding</keyword>
<evidence type="ECO:0000313" key="8">
    <source>
        <dbReference type="Proteomes" id="UP000285523"/>
    </source>
</evidence>
<evidence type="ECO:0000256" key="2">
    <source>
        <dbReference type="ARBA" id="ARBA00022801"/>
    </source>
</evidence>
<feature type="domain" description="Helicase ATP-binding" evidence="5">
    <location>
        <begin position="100"/>
        <end position="289"/>
    </location>
</feature>
<dbReference type="CDD" id="cd18793">
    <property type="entry name" value="SF2_C_SNF"/>
    <property type="match status" value="1"/>
</dbReference>
<organism evidence="7 8">
    <name type="scientific">Rhodopseudomonas palustris</name>
    <dbReference type="NCBI Taxonomy" id="1076"/>
    <lineage>
        <taxon>Bacteria</taxon>
        <taxon>Pseudomonadati</taxon>
        <taxon>Pseudomonadota</taxon>
        <taxon>Alphaproteobacteria</taxon>
        <taxon>Hyphomicrobiales</taxon>
        <taxon>Nitrobacteraceae</taxon>
        <taxon>Rhodopseudomonas</taxon>
    </lineage>
</organism>
<dbReference type="PROSITE" id="PS51192">
    <property type="entry name" value="HELICASE_ATP_BIND_1"/>
    <property type="match status" value="1"/>
</dbReference>
<name>A0A418VJK4_RHOPL</name>
<dbReference type="InterPro" id="IPR014001">
    <property type="entry name" value="Helicase_ATP-bd"/>
</dbReference>
<dbReference type="InterPro" id="IPR000330">
    <property type="entry name" value="SNF2_N"/>
</dbReference>
<dbReference type="SMART" id="SM00487">
    <property type="entry name" value="DEXDc"/>
    <property type="match status" value="1"/>
</dbReference>
<dbReference type="InterPro" id="IPR038718">
    <property type="entry name" value="SNF2-like_sf"/>
</dbReference>